<accession>A0A9X2TA95</accession>
<evidence type="ECO:0000313" key="3">
    <source>
        <dbReference type="Proteomes" id="UP001155027"/>
    </source>
</evidence>
<evidence type="ECO:0000313" key="2">
    <source>
        <dbReference type="EMBL" id="MCS3676228.1"/>
    </source>
</evidence>
<proteinExistence type="predicted"/>
<dbReference type="RefSeq" id="WP_259079084.1">
    <property type="nucleotide sequence ID" value="NZ_JANUAU010000001.1"/>
</dbReference>
<feature type="region of interest" description="Disordered" evidence="1">
    <location>
        <begin position="1"/>
        <end position="30"/>
    </location>
</feature>
<name>A0A9X2TA95_9BACT</name>
<comment type="caution">
    <text evidence="2">The sequence shown here is derived from an EMBL/GenBank/DDBJ whole genome shotgun (WGS) entry which is preliminary data.</text>
</comment>
<dbReference type="EMBL" id="JANUAU010000001">
    <property type="protein sequence ID" value="MCS3676228.1"/>
    <property type="molecule type" value="Genomic_DNA"/>
</dbReference>
<organism evidence="2 3">
    <name type="scientific">Salinibacter ruber</name>
    <dbReference type="NCBI Taxonomy" id="146919"/>
    <lineage>
        <taxon>Bacteria</taxon>
        <taxon>Pseudomonadati</taxon>
        <taxon>Rhodothermota</taxon>
        <taxon>Rhodothermia</taxon>
        <taxon>Rhodothermales</taxon>
        <taxon>Salinibacteraceae</taxon>
        <taxon>Salinibacter</taxon>
    </lineage>
</organism>
<sequence length="108" mass="12341">MYVDLDDHRSGQSRVFSGRDRGESVRDSSELKNFDEEEFEKIEIEIPEDTYIVTSSFLLGMLGDIIRELGEERARDYVVFDGPINDDAFEEAITEAFRGDDPLIDVDA</sequence>
<gene>
    <name evidence="2" type="ORF">GGP71_000124</name>
</gene>
<reference evidence="2" key="1">
    <citation type="submission" date="2022-08" db="EMBL/GenBank/DDBJ databases">
        <title>Genomic Encyclopedia of Type Strains, Phase V (KMG-V): Genome sequencing to study the core and pangenomes of soil and plant-associated prokaryotes.</title>
        <authorList>
            <person name="Whitman W."/>
        </authorList>
    </citation>
    <scope>NUCLEOTIDE SEQUENCE</scope>
    <source>
        <strain evidence="2">0</strain>
    </source>
</reference>
<feature type="compositionally biased region" description="Basic and acidic residues" evidence="1">
    <location>
        <begin position="1"/>
        <end position="10"/>
    </location>
</feature>
<dbReference type="AlphaFoldDB" id="A0A9X2TA95"/>
<feature type="compositionally biased region" description="Basic and acidic residues" evidence="1">
    <location>
        <begin position="17"/>
        <end position="30"/>
    </location>
</feature>
<dbReference type="Proteomes" id="UP001155027">
    <property type="component" value="Unassembled WGS sequence"/>
</dbReference>
<protein>
    <submittedName>
        <fullName evidence="2">Uncharacterized protein</fullName>
    </submittedName>
</protein>
<evidence type="ECO:0000256" key="1">
    <source>
        <dbReference type="SAM" id="MobiDB-lite"/>
    </source>
</evidence>